<proteinExistence type="inferred from homology"/>
<evidence type="ECO:0000256" key="3">
    <source>
        <dbReference type="ARBA" id="ARBA00010617"/>
    </source>
</evidence>
<name>A0A8H3C540_9AGAM</name>
<evidence type="ECO:0000256" key="1">
    <source>
        <dbReference type="ARBA" id="ARBA00001971"/>
    </source>
</evidence>
<dbReference type="PANTHER" id="PTHR24305">
    <property type="entry name" value="CYTOCHROME P450"/>
    <property type="match status" value="1"/>
</dbReference>
<evidence type="ECO:0000256" key="7">
    <source>
        <dbReference type="ARBA" id="ARBA00023004"/>
    </source>
</evidence>
<dbReference type="InterPro" id="IPR001128">
    <property type="entry name" value="Cyt_P450"/>
</dbReference>
<evidence type="ECO:0008006" key="11">
    <source>
        <dbReference type="Google" id="ProtNLM"/>
    </source>
</evidence>
<keyword evidence="8" id="KW-0503">Monooxygenase</keyword>
<dbReference type="GO" id="GO:0005506">
    <property type="term" value="F:iron ion binding"/>
    <property type="evidence" value="ECO:0007669"/>
    <property type="project" value="InterPro"/>
</dbReference>
<evidence type="ECO:0000313" key="9">
    <source>
        <dbReference type="EMBL" id="CAE6473436.1"/>
    </source>
</evidence>
<comment type="pathway">
    <text evidence="2">Secondary metabolite biosynthesis.</text>
</comment>
<evidence type="ECO:0000256" key="2">
    <source>
        <dbReference type="ARBA" id="ARBA00005179"/>
    </source>
</evidence>
<keyword evidence="5" id="KW-0479">Metal-binding</keyword>
<dbReference type="PANTHER" id="PTHR24305:SF166">
    <property type="entry name" value="CYTOCHROME P450 12A4, MITOCHONDRIAL-RELATED"/>
    <property type="match status" value="1"/>
</dbReference>
<dbReference type="EMBL" id="CAJMWS010001112">
    <property type="protein sequence ID" value="CAE6473436.1"/>
    <property type="molecule type" value="Genomic_DNA"/>
</dbReference>
<protein>
    <recommendedName>
        <fullName evidence="11">Cytochrome P450</fullName>
    </recommendedName>
</protein>
<dbReference type="Gene3D" id="1.10.630.10">
    <property type="entry name" value="Cytochrome P450"/>
    <property type="match status" value="1"/>
</dbReference>
<keyword evidence="6" id="KW-0560">Oxidoreductase</keyword>
<keyword evidence="4" id="KW-0349">Heme</keyword>
<organism evidence="9 10">
    <name type="scientific">Rhizoctonia solani</name>
    <dbReference type="NCBI Taxonomy" id="456999"/>
    <lineage>
        <taxon>Eukaryota</taxon>
        <taxon>Fungi</taxon>
        <taxon>Dikarya</taxon>
        <taxon>Basidiomycota</taxon>
        <taxon>Agaricomycotina</taxon>
        <taxon>Agaricomycetes</taxon>
        <taxon>Cantharellales</taxon>
        <taxon>Ceratobasidiaceae</taxon>
        <taxon>Rhizoctonia</taxon>
    </lineage>
</organism>
<dbReference type="GO" id="GO:0016705">
    <property type="term" value="F:oxidoreductase activity, acting on paired donors, with incorporation or reduction of molecular oxygen"/>
    <property type="evidence" value="ECO:0007669"/>
    <property type="project" value="InterPro"/>
</dbReference>
<keyword evidence="7" id="KW-0408">Iron</keyword>
<dbReference type="GO" id="GO:0004497">
    <property type="term" value="F:monooxygenase activity"/>
    <property type="evidence" value="ECO:0007669"/>
    <property type="project" value="UniProtKB-KW"/>
</dbReference>
<dbReference type="Proteomes" id="UP000663846">
    <property type="component" value="Unassembled WGS sequence"/>
</dbReference>
<accession>A0A8H3C540</accession>
<dbReference type="SUPFAM" id="SSF48264">
    <property type="entry name" value="Cytochrome P450"/>
    <property type="match status" value="1"/>
</dbReference>
<comment type="similarity">
    <text evidence="3">Belongs to the cytochrome P450 family.</text>
</comment>
<comment type="caution">
    <text evidence="9">The sequence shown here is derived from an EMBL/GenBank/DDBJ whole genome shotgun (WGS) entry which is preliminary data.</text>
</comment>
<evidence type="ECO:0000256" key="4">
    <source>
        <dbReference type="ARBA" id="ARBA00022617"/>
    </source>
</evidence>
<dbReference type="GO" id="GO:0020037">
    <property type="term" value="F:heme binding"/>
    <property type="evidence" value="ECO:0007669"/>
    <property type="project" value="InterPro"/>
</dbReference>
<gene>
    <name evidence="9" type="ORF">RDB_LOCUS180025</name>
</gene>
<dbReference type="AlphaFoldDB" id="A0A8H3C540"/>
<reference evidence="9" key="1">
    <citation type="submission" date="2021-01" db="EMBL/GenBank/DDBJ databases">
        <authorList>
            <person name="Kaushik A."/>
        </authorList>
    </citation>
    <scope>NUCLEOTIDE SEQUENCE</scope>
    <source>
        <strain evidence="9">AG1-1C</strain>
    </source>
</reference>
<evidence type="ECO:0000256" key="6">
    <source>
        <dbReference type="ARBA" id="ARBA00023002"/>
    </source>
</evidence>
<dbReference type="InterPro" id="IPR036396">
    <property type="entry name" value="Cyt_P450_sf"/>
</dbReference>
<dbReference type="InterPro" id="IPR050121">
    <property type="entry name" value="Cytochrome_P450_monoxygenase"/>
</dbReference>
<evidence type="ECO:0000256" key="8">
    <source>
        <dbReference type="ARBA" id="ARBA00023033"/>
    </source>
</evidence>
<evidence type="ECO:0000313" key="10">
    <source>
        <dbReference type="Proteomes" id="UP000663846"/>
    </source>
</evidence>
<evidence type="ECO:0000256" key="5">
    <source>
        <dbReference type="ARBA" id="ARBA00022723"/>
    </source>
</evidence>
<comment type="cofactor">
    <cofactor evidence="1">
        <name>heme</name>
        <dbReference type="ChEBI" id="CHEBI:30413"/>
    </cofactor>
</comment>
<sequence length="486" mass="53912">MYFSTCLSVIASIYVAVTLLRKWRRAWAYRGLAHLPGPPREKWSKGHIPLLYNPNTAFTFHDSLSKYGPVAKIYGVFGNLRLYINDPYAMGEVLLKEENGWERTESYTANLNMVLGPGLLATRGAKHKAQRKILTPVFNSSTIRPIAYAPGSIPQGILISGIERQIKEQGTNAVSVDVFEWTHRSALDAIGLGGMGHDFQTLSGVDSDYSKAIKHLLPALFSLAILRPIMPTLYKIGPAWFRRAIITRVPSKAIKQLLSIVDIQYEQALRIFSQRRTVLADSKHGYHDISSAQKDVVTLMLQANEKADPRDKISEEEMLGQLNTFIFAGHDTSSGALACIFQMLAEHPEIQSKLREELLKCPLEDPDYATLKSFALLDAVIRETLRLHPPVTIVERVSSRDTVLPLRAPTGVDAEGRPCTALAVPAGTLVMVGLRAANRDPTTWGPDAHEWNPYRWLEPLPAGVADARIPGIYSNMYVAAAHESIL</sequence>
<dbReference type="Pfam" id="PF00067">
    <property type="entry name" value="p450"/>
    <property type="match status" value="1"/>
</dbReference>